<dbReference type="EMBL" id="APQG01000037">
    <property type="protein sequence ID" value="ENV92016.1"/>
    <property type="molecule type" value="Genomic_DNA"/>
</dbReference>
<dbReference type="Proteomes" id="UP000013251">
    <property type="component" value="Unassembled WGS sequence"/>
</dbReference>
<evidence type="ECO:0000313" key="4">
    <source>
        <dbReference type="Proteomes" id="UP000013251"/>
    </source>
</evidence>
<name>N9D2G3_ACIBZ</name>
<dbReference type="HOGENOM" id="CLU_082934_2_1_6"/>
<evidence type="ECO:0000259" key="1">
    <source>
        <dbReference type="Pfam" id="PF08887"/>
    </source>
</evidence>
<accession>N9D2G3</accession>
<dbReference type="OrthoDB" id="9016361at2"/>
<dbReference type="Pfam" id="PF08906">
    <property type="entry name" value="T6SS_Tdi1_C"/>
    <property type="match status" value="1"/>
</dbReference>
<evidence type="ECO:0008006" key="5">
    <source>
        <dbReference type="Google" id="ProtNLM"/>
    </source>
</evidence>
<comment type="caution">
    <text evidence="3">The sequence shown here is derived from an EMBL/GenBank/DDBJ whole genome shotgun (WGS) entry which is preliminary data.</text>
</comment>
<dbReference type="AlphaFoldDB" id="N9D2G3"/>
<sequence>MSEFIVDEDFDYFYNDKGFGPPVFSEPVSDSIINKYKGKLPTQLLEYWRAFGFSGWGNGLFWLVNPDEYQDVLDVWLENIETQPHEEYFVIARSAFGDLEVWGTLHGRCLTISSIMNQIFPNMEEMKKNEEDFLVQMFFATQNKKYLDLKDYRNKPLFERVVKKYGVLTKNEMFGFEPALVLGGQAKLENVRKLPIISHLQFLASLDTPRMMLDIGKYVDEQGIDQESLNELQPENWILSI</sequence>
<dbReference type="RefSeq" id="WP_005033229.1">
    <property type="nucleotide sequence ID" value="NZ_KB849756.1"/>
</dbReference>
<dbReference type="InterPro" id="IPR015002">
    <property type="entry name" value="T6SS_Tdi1_C"/>
</dbReference>
<reference evidence="3 4" key="1">
    <citation type="submission" date="2013-02" db="EMBL/GenBank/DDBJ databases">
        <title>The Genome Sequence of Acinetobacter bereziniae CIP 70.12.</title>
        <authorList>
            <consortium name="The Broad Institute Genome Sequencing Platform"/>
            <consortium name="The Broad Institute Genome Sequencing Center for Infectious Disease"/>
            <person name="Cerqueira G."/>
            <person name="Feldgarden M."/>
            <person name="Courvalin P."/>
            <person name="Perichon B."/>
            <person name="Grillot-Courvalin C."/>
            <person name="Clermont D."/>
            <person name="Rocha E."/>
            <person name="Yoon E.-J."/>
            <person name="Nemec A."/>
            <person name="Walker B."/>
            <person name="Young S.K."/>
            <person name="Zeng Q."/>
            <person name="Gargeya S."/>
            <person name="Fitzgerald M."/>
            <person name="Haas B."/>
            <person name="Abouelleil A."/>
            <person name="Alvarado L."/>
            <person name="Arachchi H.M."/>
            <person name="Berlin A.M."/>
            <person name="Chapman S.B."/>
            <person name="Dewar J."/>
            <person name="Goldberg J."/>
            <person name="Griggs A."/>
            <person name="Gujja S."/>
            <person name="Hansen M."/>
            <person name="Howarth C."/>
            <person name="Imamovic A."/>
            <person name="Larimer J."/>
            <person name="McCowan C."/>
            <person name="Murphy C."/>
            <person name="Neiman D."/>
            <person name="Pearson M."/>
            <person name="Priest M."/>
            <person name="Roberts A."/>
            <person name="Saif S."/>
            <person name="Shea T."/>
            <person name="Sisk P."/>
            <person name="Sykes S."/>
            <person name="Wortman J."/>
            <person name="Nusbaum C."/>
            <person name="Birren B."/>
        </authorList>
    </citation>
    <scope>NUCLEOTIDE SEQUENCE [LARGE SCALE GENOMIC DNA]</scope>
    <source>
        <strain evidence="3 4">CIP 70.12</strain>
    </source>
</reference>
<dbReference type="GeneID" id="69463664"/>
<feature type="domain" description="GAD-related" evidence="1">
    <location>
        <begin position="18"/>
        <end position="114"/>
    </location>
</feature>
<feature type="domain" description="T6SS immunity protein Tdi1 C-terminal" evidence="2">
    <location>
        <begin position="135"/>
        <end position="206"/>
    </location>
</feature>
<protein>
    <recommendedName>
        <fullName evidence="5">GAD-like domain-containing protein</fullName>
    </recommendedName>
</protein>
<dbReference type="PATRIC" id="fig|1217650.3.peg.3098"/>
<proteinExistence type="predicted"/>
<keyword evidence="4" id="KW-1185">Reference proteome</keyword>
<gene>
    <name evidence="3" type="ORF">F938_03148</name>
</gene>
<evidence type="ECO:0000259" key="2">
    <source>
        <dbReference type="Pfam" id="PF08906"/>
    </source>
</evidence>
<organism evidence="3 4">
    <name type="scientific">Acinetobacter bereziniae LMG 1003 = CIP 70.12</name>
    <dbReference type="NCBI Taxonomy" id="981324"/>
    <lineage>
        <taxon>Bacteria</taxon>
        <taxon>Pseudomonadati</taxon>
        <taxon>Pseudomonadota</taxon>
        <taxon>Gammaproteobacteria</taxon>
        <taxon>Moraxellales</taxon>
        <taxon>Moraxellaceae</taxon>
        <taxon>Acinetobacter</taxon>
    </lineage>
</organism>
<dbReference type="InterPro" id="IPR014983">
    <property type="entry name" value="GAD-rel"/>
</dbReference>
<evidence type="ECO:0000313" key="3">
    <source>
        <dbReference type="EMBL" id="ENV92016.1"/>
    </source>
</evidence>
<dbReference type="Pfam" id="PF08887">
    <property type="entry name" value="GAD-like"/>
    <property type="match status" value="1"/>
</dbReference>